<evidence type="ECO:0000256" key="1">
    <source>
        <dbReference type="SAM" id="MobiDB-lite"/>
    </source>
</evidence>
<reference evidence="2" key="1">
    <citation type="submission" date="2009-08" db="EMBL/GenBank/DDBJ databases">
        <authorList>
            <person name="Cheung F."/>
            <person name="Xiao Y."/>
            <person name="Chan A."/>
            <person name="Moskal W."/>
            <person name="Town C.D."/>
        </authorList>
    </citation>
    <scope>NUCLEOTIDE SEQUENCE</scope>
</reference>
<organism evidence="2">
    <name type="scientific">Glycine max</name>
    <name type="common">Soybean</name>
    <name type="synonym">Glycine hispida</name>
    <dbReference type="NCBI Taxonomy" id="3847"/>
    <lineage>
        <taxon>Eukaryota</taxon>
        <taxon>Viridiplantae</taxon>
        <taxon>Streptophyta</taxon>
        <taxon>Embryophyta</taxon>
        <taxon>Tracheophyta</taxon>
        <taxon>Spermatophyta</taxon>
        <taxon>Magnoliopsida</taxon>
        <taxon>eudicotyledons</taxon>
        <taxon>Gunneridae</taxon>
        <taxon>Pentapetalae</taxon>
        <taxon>rosids</taxon>
        <taxon>fabids</taxon>
        <taxon>Fabales</taxon>
        <taxon>Fabaceae</taxon>
        <taxon>Papilionoideae</taxon>
        <taxon>50 kb inversion clade</taxon>
        <taxon>NPAAA clade</taxon>
        <taxon>indigoferoid/millettioid clade</taxon>
        <taxon>Phaseoleae</taxon>
        <taxon>Glycine</taxon>
        <taxon>Glycine subgen. Soja</taxon>
    </lineage>
</organism>
<feature type="region of interest" description="Disordered" evidence="1">
    <location>
        <begin position="1"/>
        <end position="35"/>
    </location>
</feature>
<name>C6TFX9_SOYBN</name>
<accession>C6TFX9</accession>
<proteinExistence type="evidence at transcript level"/>
<sequence>MRSLGSREAERPEFPCESRRNRGISGRGGGGTRRTHHCCRGWACAWSRRAGGQGGGTCRCRCRGGGSRGQRRLRGCWTCHCFGCRRR</sequence>
<evidence type="ECO:0000313" key="2">
    <source>
        <dbReference type="EMBL" id="ACU20731.1"/>
    </source>
</evidence>
<dbReference type="AlphaFoldDB" id="C6TFX9"/>
<feature type="compositionally biased region" description="Basic and acidic residues" evidence="1">
    <location>
        <begin position="1"/>
        <end position="20"/>
    </location>
</feature>
<protein>
    <submittedName>
        <fullName evidence="2">Uncharacterized protein</fullName>
    </submittedName>
</protein>
<dbReference type="EMBL" id="BT096523">
    <property type="protein sequence ID" value="ACU20731.1"/>
    <property type="molecule type" value="mRNA"/>
</dbReference>